<dbReference type="HOGENOM" id="CLU_3061966_0_0_7"/>
<name>C6E3H1_GEOSM</name>
<dbReference type="KEGG" id="gem:GM21_3136"/>
<proteinExistence type="predicted"/>
<organism evidence="1">
    <name type="scientific">Geobacter sp. (strain M21)</name>
    <dbReference type="NCBI Taxonomy" id="443144"/>
    <lineage>
        <taxon>Bacteria</taxon>
        <taxon>Pseudomonadati</taxon>
        <taxon>Thermodesulfobacteriota</taxon>
        <taxon>Desulfuromonadia</taxon>
        <taxon>Geobacterales</taxon>
        <taxon>Geobacteraceae</taxon>
        <taxon>Geobacter</taxon>
    </lineage>
</organism>
<sequence length="53" mass="6123">MLLWIGLKVRAAHRFLSGCHLHDFDHDHRPYLPIGEKRPLQSCCALVMEALLN</sequence>
<protein>
    <submittedName>
        <fullName evidence="1">Uncharacterized protein</fullName>
    </submittedName>
</protein>
<reference evidence="1" key="1">
    <citation type="submission" date="2009-07" db="EMBL/GenBank/DDBJ databases">
        <title>Complete sequence of Geobacter sp. M21.</title>
        <authorList>
            <consortium name="US DOE Joint Genome Institute"/>
            <person name="Lucas S."/>
            <person name="Copeland A."/>
            <person name="Lapidus A."/>
            <person name="Glavina del Rio T."/>
            <person name="Dalin E."/>
            <person name="Tice H."/>
            <person name="Bruce D."/>
            <person name="Goodwin L."/>
            <person name="Pitluck S."/>
            <person name="Saunders E."/>
            <person name="Brettin T."/>
            <person name="Detter J.C."/>
            <person name="Han C."/>
            <person name="Larimer F."/>
            <person name="Land M."/>
            <person name="Hauser L."/>
            <person name="Kyrpides N."/>
            <person name="Ovchinnikova G."/>
            <person name="Lovley D."/>
        </authorList>
    </citation>
    <scope>NUCLEOTIDE SEQUENCE [LARGE SCALE GENOMIC DNA]</scope>
    <source>
        <strain evidence="1">M21</strain>
    </source>
</reference>
<evidence type="ECO:0000313" key="1">
    <source>
        <dbReference type="EMBL" id="ACT19163.1"/>
    </source>
</evidence>
<gene>
    <name evidence="1" type="ordered locus">GM21_3136</name>
</gene>
<dbReference type="EMBL" id="CP001661">
    <property type="protein sequence ID" value="ACT19163.1"/>
    <property type="molecule type" value="Genomic_DNA"/>
</dbReference>
<dbReference type="AlphaFoldDB" id="C6E3H1"/>
<accession>C6E3H1</accession>